<evidence type="ECO:0000313" key="4">
    <source>
        <dbReference type="EMBL" id="PVE50124.1"/>
    </source>
</evidence>
<dbReference type="Proteomes" id="UP000244335">
    <property type="component" value="Unassembled WGS sequence"/>
</dbReference>
<feature type="domain" description="Right handed beta helix" evidence="3">
    <location>
        <begin position="204"/>
        <end position="388"/>
    </location>
</feature>
<dbReference type="AlphaFoldDB" id="A0AA92H757"/>
<feature type="domain" description="Rhamnogalacturonase A/B/Epimerase-like pectate lyase" evidence="2">
    <location>
        <begin position="82"/>
        <end position="142"/>
    </location>
</feature>
<feature type="region of interest" description="Disordered" evidence="1">
    <location>
        <begin position="1"/>
        <end position="28"/>
    </location>
</feature>
<gene>
    <name evidence="4" type="ORF">DC430_22305</name>
</gene>
<comment type="caution">
    <text evidence="4">The sequence shown here is derived from an EMBL/GenBank/DDBJ whole genome shotgun (WGS) entry which is preliminary data.</text>
</comment>
<reference evidence="4 5" key="1">
    <citation type="submission" date="2018-04" db="EMBL/GenBank/DDBJ databases">
        <authorList>
            <person name="Hagen T."/>
        </authorList>
    </citation>
    <scope>NUCLEOTIDE SEQUENCE [LARGE SCALE GENOMIC DNA]</scope>
    <source>
        <strain evidence="4 5">TPD7009</strain>
    </source>
</reference>
<dbReference type="InterPro" id="IPR006626">
    <property type="entry name" value="PbH1"/>
</dbReference>
<dbReference type="Gene3D" id="2.160.20.10">
    <property type="entry name" value="Single-stranded right-handed beta-helix, Pectin lyase-like"/>
    <property type="match status" value="2"/>
</dbReference>
<dbReference type="InterPro" id="IPR011050">
    <property type="entry name" value="Pectin_lyase_fold/virulence"/>
</dbReference>
<sequence length="487" mass="52176">MGYRRHQASCGEIQPSSVSRGHPSHRCGNMQRRVKCSRLQVRTEGGTMRRRRLLKASLLFATGCAAWPVSDVHAAIEREIYDVSDFGAKGDGRNDDTDAIRTAMAQAAASRTSATVHFPKGRYIFSTLEEQFDDIEFSGDGAVLVSTLPVGTPQPAIWLHARKLWIHDLSLDYTDAIDVRRPGVVESRKPNAYGLRLGGARDPHLWNAEVVRVERVQVTNARGGGIQVSHASNVTVRGCRIRQVLGNGLGFDGCVANVLAEDNDIALTGDDLLVIVTDFRVPNGTRNVIFRRNTVAKGYAKGIASSGVDGMVIEENTVSDTFAGGIVVFSDSYYRLGRSIDVTVSGNTVKAAGRFFGEGQFRREASPVGNSIYVAGGSANVAIRGNTLIGSVRDGIVVTTIKGLSIVKNNVLDHPGVGILVGDPSDIDTKRVSHFQIAFNSVRDNRDGIIVGSATDGTITDNVITLAPPGRGQALVVANSSAVIVQK</sequence>
<evidence type="ECO:0000256" key="1">
    <source>
        <dbReference type="SAM" id="MobiDB-lite"/>
    </source>
</evidence>
<name>A0AA92H757_RHIRH</name>
<evidence type="ECO:0000259" key="2">
    <source>
        <dbReference type="Pfam" id="PF12708"/>
    </source>
</evidence>
<dbReference type="InterPro" id="IPR024535">
    <property type="entry name" value="RHGA/B-epi-like_pectate_lyase"/>
</dbReference>
<proteinExistence type="predicted"/>
<evidence type="ECO:0008006" key="6">
    <source>
        <dbReference type="Google" id="ProtNLM"/>
    </source>
</evidence>
<accession>A0AA92H757</accession>
<dbReference type="Pfam" id="PF13229">
    <property type="entry name" value="Beta_helix"/>
    <property type="match status" value="1"/>
</dbReference>
<dbReference type="SMART" id="SM00710">
    <property type="entry name" value="PbH1"/>
    <property type="match status" value="8"/>
</dbReference>
<dbReference type="InterPro" id="IPR039448">
    <property type="entry name" value="Beta_helix"/>
</dbReference>
<evidence type="ECO:0000313" key="5">
    <source>
        <dbReference type="Proteomes" id="UP000244335"/>
    </source>
</evidence>
<evidence type="ECO:0000259" key="3">
    <source>
        <dbReference type="Pfam" id="PF13229"/>
    </source>
</evidence>
<protein>
    <recommendedName>
        <fullName evidence="6">Pectate lyase superfamily protein domain-containing protein</fullName>
    </recommendedName>
</protein>
<dbReference type="SUPFAM" id="SSF51126">
    <property type="entry name" value="Pectin lyase-like"/>
    <property type="match status" value="2"/>
</dbReference>
<dbReference type="EMBL" id="QDFR01000013">
    <property type="protein sequence ID" value="PVE50124.1"/>
    <property type="molecule type" value="Genomic_DNA"/>
</dbReference>
<dbReference type="InterPro" id="IPR012334">
    <property type="entry name" value="Pectin_lyas_fold"/>
</dbReference>
<dbReference type="Pfam" id="PF12708">
    <property type="entry name" value="Pect-lyase_RHGA_epim"/>
    <property type="match status" value="1"/>
</dbReference>
<organism evidence="4 5">
    <name type="scientific">Rhizobium rhizogenes</name>
    <name type="common">Agrobacterium rhizogenes</name>
    <dbReference type="NCBI Taxonomy" id="359"/>
    <lineage>
        <taxon>Bacteria</taxon>
        <taxon>Pseudomonadati</taxon>
        <taxon>Pseudomonadota</taxon>
        <taxon>Alphaproteobacteria</taxon>
        <taxon>Hyphomicrobiales</taxon>
        <taxon>Rhizobiaceae</taxon>
        <taxon>Rhizobium/Agrobacterium group</taxon>
        <taxon>Rhizobium</taxon>
    </lineage>
</organism>